<dbReference type="FunFam" id="1.10.287.110:FF:000009">
    <property type="entry name" value="Auxilin-related protein 1"/>
    <property type="match status" value="1"/>
</dbReference>
<dbReference type="GO" id="GO:0030276">
    <property type="term" value="F:clathrin binding"/>
    <property type="evidence" value="ECO:0007669"/>
    <property type="project" value="TreeGrafter"/>
</dbReference>
<dbReference type="GO" id="GO:0005737">
    <property type="term" value="C:cytoplasm"/>
    <property type="evidence" value="ECO:0007669"/>
    <property type="project" value="TreeGrafter"/>
</dbReference>
<feature type="compositionally biased region" description="Basic and acidic residues" evidence="2">
    <location>
        <begin position="1053"/>
        <end position="1079"/>
    </location>
</feature>
<feature type="region of interest" description="Disordered" evidence="2">
    <location>
        <begin position="928"/>
        <end position="948"/>
    </location>
</feature>
<dbReference type="STRING" id="429701.A0A2G9H6D5"/>
<evidence type="ECO:0000256" key="1">
    <source>
        <dbReference type="ARBA" id="ARBA00023054"/>
    </source>
</evidence>
<dbReference type="PANTHER" id="PTHR23172">
    <property type="entry name" value="AUXILIN/CYCLIN G-ASSOCIATED KINASE-RELATED"/>
    <property type="match status" value="1"/>
</dbReference>
<feature type="domain" description="J" evidence="3">
    <location>
        <begin position="1331"/>
        <end position="1395"/>
    </location>
</feature>
<feature type="region of interest" description="Disordered" evidence="2">
    <location>
        <begin position="708"/>
        <end position="735"/>
    </location>
</feature>
<evidence type="ECO:0000313" key="5">
    <source>
        <dbReference type="Proteomes" id="UP000231279"/>
    </source>
</evidence>
<feature type="region of interest" description="Disordered" evidence="2">
    <location>
        <begin position="593"/>
        <end position="612"/>
    </location>
</feature>
<feature type="compositionally biased region" description="Polar residues" evidence="2">
    <location>
        <begin position="1227"/>
        <end position="1255"/>
    </location>
</feature>
<reference evidence="5" key="1">
    <citation type="journal article" date="2018" name="Gigascience">
        <title>Genome assembly of the Pink Ipe (Handroanthus impetiginosus, Bignoniaceae), a highly valued, ecologically keystone Neotropical timber forest tree.</title>
        <authorList>
            <person name="Silva-Junior O.B."/>
            <person name="Grattapaglia D."/>
            <person name="Novaes E."/>
            <person name="Collevatti R.G."/>
        </authorList>
    </citation>
    <scope>NUCLEOTIDE SEQUENCE [LARGE SCALE GENOMIC DNA]</scope>
    <source>
        <strain evidence="5">cv. UFG-1</strain>
    </source>
</reference>
<feature type="region of interest" description="Disordered" evidence="2">
    <location>
        <begin position="563"/>
        <end position="583"/>
    </location>
</feature>
<dbReference type="PANTHER" id="PTHR23172:SF87">
    <property type="entry name" value="CHAPERONE DNAJ-DOMAIN SUPERFAMILY PROTEIN"/>
    <property type="match status" value="1"/>
</dbReference>
<feature type="region of interest" description="Disordered" evidence="2">
    <location>
        <begin position="655"/>
        <end position="676"/>
    </location>
</feature>
<name>A0A2G9H6D5_9LAMI</name>
<organism evidence="4 5">
    <name type="scientific">Handroanthus impetiginosus</name>
    <dbReference type="NCBI Taxonomy" id="429701"/>
    <lineage>
        <taxon>Eukaryota</taxon>
        <taxon>Viridiplantae</taxon>
        <taxon>Streptophyta</taxon>
        <taxon>Embryophyta</taxon>
        <taxon>Tracheophyta</taxon>
        <taxon>Spermatophyta</taxon>
        <taxon>Magnoliopsida</taxon>
        <taxon>eudicotyledons</taxon>
        <taxon>Gunneridae</taxon>
        <taxon>Pentapetalae</taxon>
        <taxon>asterids</taxon>
        <taxon>lamiids</taxon>
        <taxon>Lamiales</taxon>
        <taxon>Bignoniaceae</taxon>
        <taxon>Crescentiina</taxon>
        <taxon>Tabebuia alliance</taxon>
        <taxon>Handroanthus</taxon>
    </lineage>
</organism>
<protein>
    <submittedName>
        <fullName evidence="4">Auxilin-like protein and related proteins containing DnaJ domain</fullName>
    </submittedName>
</protein>
<feature type="region of interest" description="Disordered" evidence="2">
    <location>
        <begin position="1004"/>
        <end position="1106"/>
    </location>
</feature>
<evidence type="ECO:0000256" key="2">
    <source>
        <dbReference type="SAM" id="MobiDB-lite"/>
    </source>
</evidence>
<dbReference type="Proteomes" id="UP000231279">
    <property type="component" value="Unassembled WGS sequence"/>
</dbReference>
<accession>A0A2G9H6D5</accession>
<dbReference type="SUPFAM" id="SSF46565">
    <property type="entry name" value="Chaperone J-domain"/>
    <property type="match status" value="1"/>
</dbReference>
<dbReference type="EMBL" id="NKXS01002555">
    <property type="protein sequence ID" value="PIN13069.1"/>
    <property type="molecule type" value="Genomic_DNA"/>
</dbReference>
<dbReference type="PROSITE" id="PS50076">
    <property type="entry name" value="DNAJ_2"/>
    <property type="match status" value="1"/>
</dbReference>
<dbReference type="InterPro" id="IPR001623">
    <property type="entry name" value="DnaJ_domain"/>
</dbReference>
<feature type="compositionally biased region" description="Basic and acidic residues" evidence="2">
    <location>
        <begin position="1176"/>
        <end position="1206"/>
    </location>
</feature>
<feature type="region of interest" description="Disordered" evidence="2">
    <location>
        <begin position="1"/>
        <end position="20"/>
    </location>
</feature>
<feature type="region of interest" description="Disordered" evidence="2">
    <location>
        <begin position="1164"/>
        <end position="1264"/>
    </location>
</feature>
<feature type="compositionally biased region" description="Basic and acidic residues" evidence="2">
    <location>
        <begin position="231"/>
        <end position="241"/>
    </location>
</feature>
<comment type="caution">
    <text evidence="4">The sequence shown here is derived from an EMBL/GenBank/DDBJ whole genome shotgun (WGS) entry which is preliminary data.</text>
</comment>
<dbReference type="Gene3D" id="1.10.287.110">
    <property type="entry name" value="DnaJ domain"/>
    <property type="match status" value="1"/>
</dbReference>
<keyword evidence="1" id="KW-0175">Coiled coil</keyword>
<gene>
    <name evidence="4" type="ORF">CDL12_14315</name>
</gene>
<dbReference type="InterPro" id="IPR036869">
    <property type="entry name" value="J_dom_sf"/>
</dbReference>
<feature type="compositionally biased region" description="Basic and acidic residues" evidence="2">
    <location>
        <begin position="348"/>
        <end position="367"/>
    </location>
</feature>
<evidence type="ECO:0000313" key="4">
    <source>
        <dbReference type="EMBL" id="PIN13069.1"/>
    </source>
</evidence>
<keyword evidence="5" id="KW-1185">Reference proteome</keyword>
<feature type="compositionally biased region" description="Basic and acidic residues" evidence="2">
    <location>
        <begin position="563"/>
        <end position="577"/>
    </location>
</feature>
<evidence type="ECO:0000259" key="3">
    <source>
        <dbReference type="PROSITE" id="PS50076"/>
    </source>
</evidence>
<feature type="compositionally biased region" description="Basic and acidic residues" evidence="2">
    <location>
        <begin position="1004"/>
        <end position="1030"/>
    </location>
</feature>
<feature type="region of interest" description="Disordered" evidence="2">
    <location>
        <begin position="105"/>
        <end position="168"/>
    </location>
</feature>
<dbReference type="GO" id="GO:0072318">
    <property type="term" value="P:clathrin coat disassembly"/>
    <property type="evidence" value="ECO:0007669"/>
    <property type="project" value="TreeGrafter"/>
</dbReference>
<sequence length="1395" mass="155763">MDSLARPPHRRKHSTIKNGGISFKNPYEDVLLSNGGKRNSFQAHEYAEIFSGSSSIPVLDIPGLDERVGSGDRQSSKLDYSSIFGGLGHDDVTVPYEELFNGSAKKSKTRFRPYRTPADARLPFQESGSLHSSGKTRASGEASDQSIDGTKQQFNMSFNGTSQRNIDVSNGKTHVAQPHAVSGFTYFVDGNLRQKTEGDRPVPSLKHEVSRTWSFSADVEAVKGKSGLSCDKSHNANDDNLKSNFSKVPPPSSHSSDLTDNKTPTGSSAPNFASKEDVSKKNAGKPSPPFSDEEFEENSVAAVSAAALKKAIDQAQESIRIAKMIMERKKEGFQDSSKPRSRGLRKVLSKETKIDHESYGSKENNASEKYEAKDPIIAGIDGKVTPPLGHNDTHVAAGNTEVERVRENVEAAKEHGEAFARGGKLFASNCSNSEALCSDEKVELKKLGENVEAAETHGEATYLPGLVANGECKPANLKSEKVGYNSSLMLSMSKLAYHLGGLITGKEWREISIHNSKEPEVGAELLEQASKTPERMQNLEKSAGEAEQCKVTFDHLRGPESGVERVLRTSQRTREQEEVVDEPCESLRIIQDNEVTEERESDTDDKGKHEEMLDAEDLTARRSEFDNPLNETRDLVGNKMLAQEEMKKISENVSEWKENGQRQGRTYAEENEEHPWFESKEKLEEVLEEDNNGREPDIVPEIGEVEKKFNEVYDPENDDKKQNQNHAYDGDEPELAGELDQNKIEERHMNTSEYDAAETIVMEGNNYEFLNSAAFWDAEGTNNTLGGAEISEENHNKGEFWEAAYEEDIGAVDVNCRDASAIVNDDHTNDTGTIFSKAQEACSVDLNSNAQEYQKAFRSYKENDTETEVNGTFSAAGEDMEAERLFHLQDNEMPGMDGLRRSASEEIFLESKLHNTFEVLSVDGKTENVGITDADPEEKPPAEDAFEPTNAIPDAAQTYDATINGQNLPEVGEIDLTDVRQVLEQTSELDEESVSTTFENIDELSAHESEESVENTEDKNSNKEELKDELEMVSNGRKSAKEQSEGMYSQLHSEPKEMEKSMETERPVERGVKLEKNNKDVVGTTPMEENDANAGVQNSSRNDHQQRIEAIKREREREKDRIAVERAIREARERAFTEARERAERAAVERAAAEVRQRVMAEAREKLGKTSGGKQPADKASTEAKLRAERAAVERATAEARERALEKAMSQKTYTEGRTPAERYTTEKFSSSSRNNGLNHSFSSSDLENGMNTESAQRRKARLERHQRITERAAKALEEKNMRDRLAQREQAERNRLAESLDADIKRWATGKEGNLRALLSTLQYILGPDSGWQPISLTEIITTAAVKKAYRKATLYVHPDKLQQRGASIQQKYICEKVFDLLKAAWNRFNSEER</sequence>
<feature type="region of interest" description="Disordered" evidence="2">
    <location>
        <begin position="329"/>
        <end position="367"/>
    </location>
</feature>
<feature type="compositionally biased region" description="Acidic residues" evidence="2">
    <location>
        <begin position="594"/>
        <end position="603"/>
    </location>
</feature>
<dbReference type="GO" id="GO:0031982">
    <property type="term" value="C:vesicle"/>
    <property type="evidence" value="ECO:0007669"/>
    <property type="project" value="TreeGrafter"/>
</dbReference>
<proteinExistence type="predicted"/>
<feature type="compositionally biased region" description="Polar residues" evidence="2">
    <location>
        <begin position="253"/>
        <end position="271"/>
    </location>
</feature>
<feature type="compositionally biased region" description="Polar residues" evidence="2">
    <location>
        <begin position="126"/>
        <end position="168"/>
    </location>
</feature>
<dbReference type="GO" id="GO:0072583">
    <property type="term" value="P:clathrin-dependent endocytosis"/>
    <property type="evidence" value="ECO:0007669"/>
    <property type="project" value="TreeGrafter"/>
</dbReference>
<dbReference type="OrthoDB" id="1717591at2759"/>
<feature type="region of interest" description="Disordered" evidence="2">
    <location>
        <begin position="226"/>
        <end position="296"/>
    </location>
</feature>